<accession>A0A6N4V5L8</accession>
<protein>
    <recommendedName>
        <fullName evidence="1">Polysaccharide pyruvyl transferase domain-containing protein</fullName>
    </recommendedName>
</protein>
<proteinExistence type="predicted"/>
<evidence type="ECO:0000313" key="2">
    <source>
        <dbReference type="EMBL" id="BBX49984.1"/>
    </source>
</evidence>
<dbReference type="PANTHER" id="PTHR36836:SF1">
    <property type="entry name" value="COLANIC ACID BIOSYNTHESIS PROTEIN WCAK"/>
    <property type="match status" value="1"/>
</dbReference>
<dbReference type="Proteomes" id="UP000466785">
    <property type="component" value="Chromosome"/>
</dbReference>
<dbReference type="PANTHER" id="PTHR36836">
    <property type="entry name" value="COLANIC ACID BIOSYNTHESIS PROTEIN WCAK"/>
    <property type="match status" value="1"/>
</dbReference>
<dbReference type="EMBL" id="AP022570">
    <property type="protein sequence ID" value="BBX49984.1"/>
    <property type="molecule type" value="Genomic_DNA"/>
</dbReference>
<organism evidence="2 3">
    <name type="scientific">Mycolicibacterium poriferae</name>
    <dbReference type="NCBI Taxonomy" id="39694"/>
    <lineage>
        <taxon>Bacteria</taxon>
        <taxon>Bacillati</taxon>
        <taxon>Actinomycetota</taxon>
        <taxon>Actinomycetes</taxon>
        <taxon>Mycobacteriales</taxon>
        <taxon>Mycobacteriaceae</taxon>
        <taxon>Mycolicibacterium</taxon>
    </lineage>
</organism>
<gene>
    <name evidence="2" type="ORF">MPOR_10100</name>
</gene>
<dbReference type="AlphaFoldDB" id="A0A6N4V5L8"/>
<feature type="domain" description="Polysaccharide pyruvyl transferase" evidence="1">
    <location>
        <begin position="20"/>
        <end position="324"/>
    </location>
</feature>
<name>A0A6N4V5L8_9MYCO</name>
<dbReference type="Pfam" id="PF04230">
    <property type="entry name" value="PS_pyruv_trans"/>
    <property type="match status" value="1"/>
</dbReference>
<sequence length="396" mass="42581">MPPTWESPVFYLVTTAGYPNFGDELILSGWLRHLARVAPRATVWVDTHSPGPVQMLLGDAHPGVRFTDTLWRLCWEAPSEDPWEVASWVQHAVANPGLAPRWHQGIMALRTLDVVHVVGGGFVNAIWPRHVGLLAGAAAAARHSGARLAMTGQGLAPEPPGSAPLLRALADRFDIVDVRDAPSAELLGMEVGEVGIDDAFLTVGTERTIDPREVWRDGPAPTVMVCLQSDLNQVGTAAVAGATLSMLRAWGVRGDQVCVVEGIPRVDREVYASIEHELPGAAFYPFVDVWERGLPVAPGQTWISTRFHLHMAAATAGAGGVAMAISPDYYAIKHQSLIDLGSGWTLLEDMSQVPPRPSGRGFPAGAVDKLRRDKIALARAVYGPAVHTQADQNRVS</sequence>
<evidence type="ECO:0000313" key="3">
    <source>
        <dbReference type="Proteomes" id="UP000466785"/>
    </source>
</evidence>
<reference evidence="2 3" key="1">
    <citation type="journal article" date="2019" name="Emerg. Microbes Infect.">
        <title>Comprehensive subspecies identification of 175 nontuberculous mycobacteria species based on 7547 genomic profiles.</title>
        <authorList>
            <person name="Matsumoto Y."/>
            <person name="Kinjo T."/>
            <person name="Motooka D."/>
            <person name="Nabeya D."/>
            <person name="Jung N."/>
            <person name="Uechi K."/>
            <person name="Horii T."/>
            <person name="Iida T."/>
            <person name="Fujita J."/>
            <person name="Nakamura S."/>
        </authorList>
    </citation>
    <scope>NUCLEOTIDE SEQUENCE [LARGE SCALE GENOMIC DNA]</scope>
    <source>
        <strain evidence="2 3">JCM 12603</strain>
    </source>
</reference>
<keyword evidence="3" id="KW-1185">Reference proteome</keyword>
<dbReference type="KEGG" id="mpof:MPOR_10100"/>
<dbReference type="RefSeq" id="WP_163672802.1">
    <property type="nucleotide sequence ID" value="NZ_AP022570.1"/>
</dbReference>
<evidence type="ECO:0000259" key="1">
    <source>
        <dbReference type="Pfam" id="PF04230"/>
    </source>
</evidence>
<dbReference type="InterPro" id="IPR007345">
    <property type="entry name" value="Polysacch_pyruvyl_Trfase"/>
</dbReference>